<dbReference type="GO" id="GO:0003677">
    <property type="term" value="F:DNA binding"/>
    <property type="evidence" value="ECO:0007669"/>
    <property type="project" value="UniProtKB-KW"/>
</dbReference>
<dbReference type="STRING" id="525640.SAMN04487971_11379"/>
<feature type="region of interest" description="Disordered" evidence="6">
    <location>
        <begin position="551"/>
        <end position="590"/>
    </location>
</feature>
<evidence type="ECO:0000256" key="5">
    <source>
        <dbReference type="ARBA" id="ARBA00023172"/>
    </source>
</evidence>
<keyword evidence="4" id="KW-0238">DNA-binding</keyword>
<dbReference type="GO" id="GO:0004803">
    <property type="term" value="F:transposase activity"/>
    <property type="evidence" value="ECO:0007669"/>
    <property type="project" value="InterPro"/>
</dbReference>
<dbReference type="GO" id="GO:0006313">
    <property type="term" value="P:DNA transposition"/>
    <property type="evidence" value="ECO:0007669"/>
    <property type="project" value="InterPro"/>
</dbReference>
<evidence type="ECO:0000313" key="7">
    <source>
        <dbReference type="EMBL" id="SDL57375.1"/>
    </source>
</evidence>
<dbReference type="OrthoDB" id="145933at2"/>
<dbReference type="Gene3D" id="3.40.50.300">
    <property type="entry name" value="P-loop containing nucleotide triphosphate hydrolases"/>
    <property type="match status" value="1"/>
</dbReference>
<dbReference type="AlphaFoldDB" id="A0A1G9L726"/>
<sequence length="590" mass="61237">MTISVLDSHRRNGIKRAFSTRRVPPGAMSTIIAGDVRPNAGDLVLARVDVLGKQTKLELTDGRRAHLFPGDEILVSYGNRYAPDQFEAVVSDDLSPCALVAAGGVAGVELARHLRVQPATQITPIGLVGDTSGKRINLAQFRIEASEQVPDLPVVLSLGTSMNAGKTLTSTSLVRGFKRAGLQVAALKITGTGAGGDMWIVRDAGADVALDFTDAGFASTYLAPIDDILAGAFRLINHAASLGCEVVVIEIADGLQQKETAQLIRSVVLRGLTMGCTFASYDAMGAICGVRELAEAGHTVLGISGRLGLSPLGVREAESATGLRYYSPFDLQDGLLVPAIQRRAARAFSESRFQKYSLHALAKAAMPAQPAYPVPPRGLAAPGASGGLEIASPGAPGASEEAREMLAIVAGHLMDHEVVLCCGMGPGGHLTGRTNRRNGFRRLVWASGMGAIELRVPRLRHGTYIPSFLGTAVAPGDVEAVLRAPDACAREVALLGLLRTLGGPGLGRADAMRVAARISHLVADAVPAAPLAAMPPRMAWPGGDEAEAREFAALDGSALDGDDEDAAELPGGVAEVSPGGAGARALSPPR</sequence>
<keyword evidence="8" id="KW-1185">Reference proteome</keyword>
<comment type="similarity">
    <text evidence="2">Belongs to the transposase mutator family.</text>
</comment>
<proteinExistence type="inferred from homology"/>
<protein>
    <submittedName>
        <fullName evidence="7">Transposase, Mutator family</fullName>
    </submittedName>
</protein>
<dbReference type="InterPro" id="IPR001207">
    <property type="entry name" value="Transposase_mutator"/>
</dbReference>
<dbReference type="EMBL" id="FNGE01000013">
    <property type="protein sequence ID" value="SDL57375.1"/>
    <property type="molecule type" value="Genomic_DNA"/>
</dbReference>
<evidence type="ECO:0000256" key="6">
    <source>
        <dbReference type="SAM" id="MobiDB-lite"/>
    </source>
</evidence>
<evidence type="ECO:0000256" key="3">
    <source>
        <dbReference type="ARBA" id="ARBA00022578"/>
    </source>
</evidence>
<dbReference type="Pfam" id="PF00872">
    <property type="entry name" value="Transposase_mut"/>
    <property type="match status" value="1"/>
</dbReference>
<name>A0A1G9L726_9RHOB</name>
<dbReference type="InterPro" id="IPR027417">
    <property type="entry name" value="P-loop_NTPase"/>
</dbReference>
<keyword evidence="5" id="KW-0233">DNA recombination</keyword>
<evidence type="ECO:0000256" key="1">
    <source>
        <dbReference type="ARBA" id="ARBA00002190"/>
    </source>
</evidence>
<comment type="function">
    <text evidence="1">Required for the transposition of the insertion element.</text>
</comment>
<evidence type="ECO:0000256" key="4">
    <source>
        <dbReference type="ARBA" id="ARBA00023125"/>
    </source>
</evidence>
<dbReference type="Proteomes" id="UP000199555">
    <property type="component" value="Unassembled WGS sequence"/>
</dbReference>
<evidence type="ECO:0000256" key="2">
    <source>
        <dbReference type="ARBA" id="ARBA00010961"/>
    </source>
</evidence>
<organism evidence="7 8">
    <name type="scientific">Paracoccus chinensis</name>
    <dbReference type="NCBI Taxonomy" id="525640"/>
    <lineage>
        <taxon>Bacteria</taxon>
        <taxon>Pseudomonadati</taxon>
        <taxon>Pseudomonadota</taxon>
        <taxon>Alphaproteobacteria</taxon>
        <taxon>Rhodobacterales</taxon>
        <taxon>Paracoccaceae</taxon>
        <taxon>Paracoccus</taxon>
    </lineage>
</organism>
<gene>
    <name evidence="7" type="ORF">SAMN04487971_11379</name>
</gene>
<dbReference type="SUPFAM" id="SSF52540">
    <property type="entry name" value="P-loop containing nucleoside triphosphate hydrolases"/>
    <property type="match status" value="1"/>
</dbReference>
<accession>A0A1G9L726</accession>
<keyword evidence="3" id="KW-0815">Transposition</keyword>
<evidence type="ECO:0000313" key="8">
    <source>
        <dbReference type="Proteomes" id="UP000199555"/>
    </source>
</evidence>
<reference evidence="8" key="1">
    <citation type="submission" date="2016-10" db="EMBL/GenBank/DDBJ databases">
        <authorList>
            <person name="Varghese N."/>
            <person name="Submissions S."/>
        </authorList>
    </citation>
    <scope>NUCLEOTIDE SEQUENCE [LARGE SCALE GENOMIC DNA]</scope>
    <source>
        <strain evidence="8">CGMCC 1.7655</strain>
    </source>
</reference>